<comment type="caution">
    <text evidence="2">The sequence shown here is derived from an EMBL/GenBank/DDBJ whole genome shotgun (WGS) entry which is preliminary data.</text>
</comment>
<evidence type="ECO:0000313" key="2">
    <source>
        <dbReference type="EMBL" id="MRZ52911.1"/>
    </source>
</evidence>
<evidence type="ECO:0000256" key="1">
    <source>
        <dbReference type="SAM" id="MobiDB-lite"/>
    </source>
</evidence>
<dbReference type="EMBL" id="WKMC01000097">
    <property type="protein sequence ID" value="MRZ52911.1"/>
    <property type="molecule type" value="Genomic_DNA"/>
</dbReference>
<evidence type="ECO:0000313" key="3">
    <source>
        <dbReference type="Proteomes" id="UP000441358"/>
    </source>
</evidence>
<protein>
    <submittedName>
        <fullName evidence="2">Uncharacterized protein</fullName>
    </submittedName>
</protein>
<organism evidence="2 3">
    <name type="scientific">Parabacteroides distasonis</name>
    <dbReference type="NCBI Taxonomy" id="823"/>
    <lineage>
        <taxon>Bacteria</taxon>
        <taxon>Pseudomonadati</taxon>
        <taxon>Bacteroidota</taxon>
        <taxon>Bacteroidia</taxon>
        <taxon>Bacteroidales</taxon>
        <taxon>Tannerellaceae</taxon>
        <taxon>Parabacteroides</taxon>
    </lineage>
</organism>
<feature type="region of interest" description="Disordered" evidence="1">
    <location>
        <begin position="24"/>
        <end position="48"/>
    </location>
</feature>
<name>A0A7K0HRZ4_PARDI</name>
<accession>A0A7K0HRZ4</accession>
<gene>
    <name evidence="2" type="ORF">GKD66_22425</name>
</gene>
<dbReference type="Proteomes" id="UP000441358">
    <property type="component" value="Unassembled WGS sequence"/>
</dbReference>
<reference evidence="2 3" key="1">
    <citation type="journal article" date="2019" name="Nat. Med.">
        <title>A library of human gut bacterial isolates paired with longitudinal multiomics data enables mechanistic microbiome research.</title>
        <authorList>
            <person name="Poyet M."/>
            <person name="Groussin M."/>
            <person name="Gibbons S.M."/>
            <person name="Avila-Pacheco J."/>
            <person name="Jiang X."/>
            <person name="Kearney S.M."/>
            <person name="Perrotta A.R."/>
            <person name="Berdy B."/>
            <person name="Zhao S."/>
            <person name="Lieberman T.D."/>
            <person name="Swanson P.K."/>
            <person name="Smith M."/>
            <person name="Roesemann S."/>
            <person name="Alexander J.E."/>
            <person name="Rich S.A."/>
            <person name="Livny J."/>
            <person name="Vlamakis H."/>
            <person name="Clish C."/>
            <person name="Bullock K."/>
            <person name="Deik A."/>
            <person name="Scott J."/>
            <person name="Pierce K.A."/>
            <person name="Xavier R.J."/>
            <person name="Alm E.J."/>
        </authorList>
    </citation>
    <scope>NUCLEOTIDE SEQUENCE [LARGE SCALE GENOMIC DNA]</scope>
    <source>
        <strain evidence="2 3">BIOML-A32</strain>
    </source>
</reference>
<sequence>MVVVRYPDYIEQVLERPHHGGLAVAAQAAQHHPAPSAGGKARSKVPDL</sequence>
<dbReference type="AlphaFoldDB" id="A0A7K0HRZ4"/>
<proteinExistence type="predicted"/>
<feature type="compositionally biased region" description="Low complexity" evidence="1">
    <location>
        <begin position="24"/>
        <end position="39"/>
    </location>
</feature>